<protein>
    <recommendedName>
        <fullName evidence="4">Peptidase M24 domain-containing protein</fullName>
    </recommendedName>
</protein>
<accession>A0A2H0W048</accession>
<feature type="domain" description="Peptidase M24" evidence="4">
    <location>
        <begin position="138"/>
        <end position="356"/>
    </location>
</feature>
<dbReference type="Gene3D" id="3.90.230.10">
    <property type="entry name" value="Creatinase/methionine aminopeptidase superfamily"/>
    <property type="match status" value="1"/>
</dbReference>
<dbReference type="PANTHER" id="PTHR46112:SF2">
    <property type="entry name" value="XAA-PRO AMINOPEPTIDASE P-RELATED"/>
    <property type="match status" value="1"/>
</dbReference>
<dbReference type="GO" id="GO:0016787">
    <property type="term" value="F:hydrolase activity"/>
    <property type="evidence" value="ECO:0007669"/>
    <property type="project" value="UniProtKB-KW"/>
</dbReference>
<dbReference type="InterPro" id="IPR050659">
    <property type="entry name" value="Peptidase_M24B"/>
</dbReference>
<sequence length="372" mass="41841">MATAKLIIASSLNSDMRYAAKANLPDPFIYLEVNGHGHVFVDSREYDWCQEHCPESIAVHLTDGMLKKLPKQRPLGRYQVHLAGLICRQRKIKNILMTPEADSGDVEVLRQVYKIKVKLQYPLFPKREIKSPSEVKEIKKVAEGTVKAFSFIKKVLRDSKISSDKKLRYKGKPLTSEWLKKEISHIFLDYNLDLQHGMIISGGRQAAIPHHPGYGVLKAHQSIVCDIFPRSSQSGYFFDMTRTFCKGEAPKKLVAMHQAVLRGQQLGLDMVKSGVPGYIIHQAIHTYFKDLGFETKNTEGFTHGTGHGVGLDIHEAPTIGELKKSLPLGSVVTVEPGLYYKRFGGVRIEDTVLVTKSGHKEFVQFPKSFLVK</sequence>
<dbReference type="Pfam" id="PF00557">
    <property type="entry name" value="Peptidase_M24"/>
    <property type="match status" value="1"/>
</dbReference>
<organism evidence="5 6">
    <name type="scientific">Candidatus Buchananbacteria bacterium CG10_big_fil_rev_8_21_14_0_10_42_9</name>
    <dbReference type="NCBI Taxonomy" id="1974526"/>
    <lineage>
        <taxon>Bacteria</taxon>
        <taxon>Candidatus Buchananiibacteriota</taxon>
    </lineage>
</organism>
<evidence type="ECO:0000313" key="6">
    <source>
        <dbReference type="Proteomes" id="UP000230935"/>
    </source>
</evidence>
<name>A0A2H0W048_9BACT</name>
<dbReference type="GO" id="GO:0046872">
    <property type="term" value="F:metal ion binding"/>
    <property type="evidence" value="ECO:0007669"/>
    <property type="project" value="UniProtKB-KW"/>
</dbReference>
<dbReference type="SUPFAM" id="SSF55920">
    <property type="entry name" value="Creatinase/aminopeptidase"/>
    <property type="match status" value="1"/>
</dbReference>
<keyword evidence="2" id="KW-0378">Hydrolase</keyword>
<dbReference type="InterPro" id="IPR000994">
    <property type="entry name" value="Pept_M24"/>
</dbReference>
<evidence type="ECO:0000259" key="4">
    <source>
        <dbReference type="Pfam" id="PF00557"/>
    </source>
</evidence>
<dbReference type="PANTHER" id="PTHR46112">
    <property type="entry name" value="AMINOPEPTIDASE"/>
    <property type="match status" value="1"/>
</dbReference>
<evidence type="ECO:0000313" key="5">
    <source>
        <dbReference type="EMBL" id="PIS04723.1"/>
    </source>
</evidence>
<dbReference type="InterPro" id="IPR001131">
    <property type="entry name" value="Peptidase_M24B_aminopep-P_CS"/>
</dbReference>
<comment type="similarity">
    <text evidence="3">Belongs to the peptidase M24B family.</text>
</comment>
<evidence type="ECO:0000256" key="2">
    <source>
        <dbReference type="ARBA" id="ARBA00022801"/>
    </source>
</evidence>
<gene>
    <name evidence="5" type="ORF">COT81_04870</name>
</gene>
<evidence type="ECO:0000256" key="1">
    <source>
        <dbReference type="ARBA" id="ARBA00022723"/>
    </source>
</evidence>
<keyword evidence="1 3" id="KW-0479">Metal-binding</keyword>
<dbReference type="InterPro" id="IPR036005">
    <property type="entry name" value="Creatinase/aminopeptidase-like"/>
</dbReference>
<dbReference type="EMBL" id="PEZZ01000038">
    <property type="protein sequence ID" value="PIS04723.1"/>
    <property type="molecule type" value="Genomic_DNA"/>
</dbReference>
<dbReference type="PROSITE" id="PS00491">
    <property type="entry name" value="PROLINE_PEPTIDASE"/>
    <property type="match status" value="1"/>
</dbReference>
<evidence type="ECO:0000256" key="3">
    <source>
        <dbReference type="RuleBase" id="RU000590"/>
    </source>
</evidence>
<dbReference type="AlphaFoldDB" id="A0A2H0W048"/>
<reference evidence="6" key="1">
    <citation type="submission" date="2017-09" db="EMBL/GenBank/DDBJ databases">
        <title>Depth-based differentiation of microbial function through sediment-hosted aquifers and enrichment of novel symbionts in the deep terrestrial subsurface.</title>
        <authorList>
            <person name="Probst A.J."/>
            <person name="Ladd B."/>
            <person name="Jarett J.K."/>
            <person name="Geller-Mcgrath D.E."/>
            <person name="Sieber C.M.K."/>
            <person name="Emerson J.B."/>
            <person name="Anantharaman K."/>
            <person name="Thomas B.C."/>
            <person name="Malmstrom R."/>
            <person name="Stieglmeier M."/>
            <person name="Klingl A."/>
            <person name="Woyke T."/>
            <person name="Ryan C.M."/>
            <person name="Banfield J.F."/>
        </authorList>
    </citation>
    <scope>NUCLEOTIDE SEQUENCE [LARGE SCALE GENOMIC DNA]</scope>
</reference>
<dbReference type="Proteomes" id="UP000230935">
    <property type="component" value="Unassembled WGS sequence"/>
</dbReference>
<comment type="caution">
    <text evidence="5">The sequence shown here is derived from an EMBL/GenBank/DDBJ whole genome shotgun (WGS) entry which is preliminary data.</text>
</comment>
<proteinExistence type="inferred from homology"/>